<comment type="caution">
    <text evidence="1">The sequence shown here is derived from an EMBL/GenBank/DDBJ whole genome shotgun (WGS) entry which is preliminary data.</text>
</comment>
<evidence type="ECO:0000313" key="2">
    <source>
        <dbReference type="Proteomes" id="UP000186922"/>
    </source>
</evidence>
<dbReference type="EMBL" id="BDGG01000004">
    <property type="protein sequence ID" value="GAU98507.1"/>
    <property type="molecule type" value="Genomic_DNA"/>
</dbReference>
<accession>A0A1D1VFG4</accession>
<name>A0A1D1VFG4_RAMVA</name>
<dbReference type="Proteomes" id="UP000186922">
    <property type="component" value="Unassembled WGS sequence"/>
</dbReference>
<keyword evidence="2" id="KW-1185">Reference proteome</keyword>
<reference evidence="1 2" key="1">
    <citation type="journal article" date="2016" name="Nat. Commun.">
        <title>Extremotolerant tardigrade genome and improved radiotolerance of human cultured cells by tardigrade-unique protein.</title>
        <authorList>
            <person name="Hashimoto T."/>
            <person name="Horikawa D.D."/>
            <person name="Saito Y."/>
            <person name="Kuwahara H."/>
            <person name="Kozuka-Hata H."/>
            <person name="Shin-I T."/>
            <person name="Minakuchi Y."/>
            <person name="Ohishi K."/>
            <person name="Motoyama A."/>
            <person name="Aizu T."/>
            <person name="Enomoto A."/>
            <person name="Kondo K."/>
            <person name="Tanaka S."/>
            <person name="Hara Y."/>
            <person name="Koshikawa S."/>
            <person name="Sagara H."/>
            <person name="Miura T."/>
            <person name="Yokobori S."/>
            <person name="Miyagawa K."/>
            <person name="Suzuki Y."/>
            <person name="Kubo T."/>
            <person name="Oyama M."/>
            <person name="Kohara Y."/>
            <person name="Fujiyama A."/>
            <person name="Arakawa K."/>
            <person name="Katayama T."/>
            <person name="Toyoda A."/>
            <person name="Kunieda T."/>
        </authorList>
    </citation>
    <scope>NUCLEOTIDE SEQUENCE [LARGE SCALE GENOMIC DNA]</scope>
    <source>
        <strain evidence="1 2">YOKOZUNA-1</strain>
    </source>
</reference>
<sequence>MLDDCRLESDPKLGLLVYGMTRRNVPKKDPPVERDDLTVLKRMTEEIRRRRALFVRNTVDFPRIRNTAKNGQS</sequence>
<evidence type="ECO:0000313" key="1">
    <source>
        <dbReference type="EMBL" id="GAU98507.1"/>
    </source>
</evidence>
<dbReference type="AlphaFoldDB" id="A0A1D1VFG4"/>
<proteinExistence type="predicted"/>
<organism evidence="1 2">
    <name type="scientific">Ramazzottius varieornatus</name>
    <name type="common">Water bear</name>
    <name type="synonym">Tardigrade</name>
    <dbReference type="NCBI Taxonomy" id="947166"/>
    <lineage>
        <taxon>Eukaryota</taxon>
        <taxon>Metazoa</taxon>
        <taxon>Ecdysozoa</taxon>
        <taxon>Tardigrada</taxon>
        <taxon>Eutardigrada</taxon>
        <taxon>Parachela</taxon>
        <taxon>Hypsibioidea</taxon>
        <taxon>Ramazzottiidae</taxon>
        <taxon>Ramazzottius</taxon>
    </lineage>
</organism>
<protein>
    <submittedName>
        <fullName evidence="1">Uncharacterized protein</fullName>
    </submittedName>
</protein>
<gene>
    <name evidence="1" type="primary">RvY_09644-1</name>
    <name evidence="1" type="synonym">RvY_09644.1</name>
    <name evidence="1" type="ORF">RvY_09644</name>
</gene>